<dbReference type="RefSeq" id="WP_080887082.1">
    <property type="nucleotide sequence ID" value="NZ_LT828648.1"/>
</dbReference>
<dbReference type="PANTHER" id="PTHR38342">
    <property type="entry name" value="SLR5037 PROTEIN"/>
    <property type="match status" value="1"/>
</dbReference>
<dbReference type="AlphaFoldDB" id="A0A1W1I6Z1"/>
<keyword evidence="1" id="KW-0732">Signal</keyword>
<dbReference type="CDD" id="cd14797">
    <property type="entry name" value="DUF302"/>
    <property type="match status" value="1"/>
</dbReference>
<gene>
    <name evidence="3" type="ORF">NSJP_2578</name>
</gene>
<dbReference type="OrthoDB" id="9797709at2"/>
<accession>A0A1W1I6Z1</accession>
<feature type="chain" id="PRO_5013071461" evidence="1">
    <location>
        <begin position="24"/>
        <end position="154"/>
    </location>
</feature>
<dbReference type="PANTHER" id="PTHR38342:SF2">
    <property type="entry name" value="INNER MEMBRANE OR EXPORTED"/>
    <property type="match status" value="1"/>
</dbReference>
<dbReference type="Pfam" id="PF03625">
    <property type="entry name" value="DUF302"/>
    <property type="match status" value="1"/>
</dbReference>
<evidence type="ECO:0000256" key="1">
    <source>
        <dbReference type="SAM" id="SignalP"/>
    </source>
</evidence>
<dbReference type="KEGG" id="nja:NSJP_2578"/>
<dbReference type="Gene3D" id="3.30.310.70">
    <property type="entry name" value="TT1751-like domain"/>
    <property type="match status" value="1"/>
</dbReference>
<evidence type="ECO:0000313" key="3">
    <source>
        <dbReference type="EMBL" id="SLM48745.1"/>
    </source>
</evidence>
<dbReference type="EMBL" id="LT828648">
    <property type="protein sequence ID" value="SLM48745.1"/>
    <property type="molecule type" value="Genomic_DNA"/>
</dbReference>
<evidence type="ECO:0000313" key="4">
    <source>
        <dbReference type="Proteomes" id="UP000192042"/>
    </source>
</evidence>
<dbReference type="InterPro" id="IPR035923">
    <property type="entry name" value="TT1751-like_sf"/>
</dbReference>
<feature type="signal peptide" evidence="1">
    <location>
        <begin position="1"/>
        <end position="23"/>
    </location>
</feature>
<dbReference type="InterPro" id="IPR005180">
    <property type="entry name" value="DUF302"/>
</dbReference>
<organism evidence="3 4">
    <name type="scientific">Nitrospira japonica</name>
    <dbReference type="NCBI Taxonomy" id="1325564"/>
    <lineage>
        <taxon>Bacteria</taxon>
        <taxon>Pseudomonadati</taxon>
        <taxon>Nitrospirota</taxon>
        <taxon>Nitrospiria</taxon>
        <taxon>Nitrospirales</taxon>
        <taxon>Nitrospiraceae</taxon>
        <taxon>Nitrospira</taxon>
    </lineage>
</organism>
<feature type="domain" description="DUF302" evidence="2">
    <location>
        <begin position="63"/>
        <end position="125"/>
    </location>
</feature>
<protein>
    <submittedName>
        <fullName evidence="3">Conserved exported protein</fullName>
    </submittedName>
</protein>
<proteinExistence type="predicted"/>
<sequence length="154" mass="16491">MKLIQALLNGALLLGIGFTPVSAGTARAESHLITKPSRYSVSDTIDRIEQAVTSKGMKVFARIDHGGEAKNVGLTMSPAQLLIFGNPKGGTALMVARPTAAIDLPMKALAWEDAEGKVWLTYNSPELLQERHAVPVEFTSKLHSVGTLLEQAVE</sequence>
<name>A0A1W1I6Z1_9BACT</name>
<dbReference type="SUPFAM" id="SSF103247">
    <property type="entry name" value="TT1751-like"/>
    <property type="match status" value="1"/>
</dbReference>
<keyword evidence="4" id="KW-1185">Reference proteome</keyword>
<evidence type="ECO:0000259" key="2">
    <source>
        <dbReference type="Pfam" id="PF03625"/>
    </source>
</evidence>
<dbReference type="Proteomes" id="UP000192042">
    <property type="component" value="Chromosome I"/>
</dbReference>
<reference evidence="3 4" key="1">
    <citation type="submission" date="2017-03" db="EMBL/GenBank/DDBJ databases">
        <authorList>
            <person name="Afonso C.L."/>
            <person name="Miller P.J."/>
            <person name="Scott M.A."/>
            <person name="Spackman E."/>
            <person name="Goraichik I."/>
            <person name="Dimitrov K.M."/>
            <person name="Suarez D.L."/>
            <person name="Swayne D.E."/>
        </authorList>
    </citation>
    <scope>NUCLEOTIDE SEQUENCE [LARGE SCALE GENOMIC DNA]</scope>
    <source>
        <strain evidence="3">Genome sequencing of Nitrospira japonica strain NJ11</strain>
    </source>
</reference>